<dbReference type="PROSITE" id="PS50005">
    <property type="entry name" value="TPR"/>
    <property type="match status" value="5"/>
</dbReference>
<evidence type="ECO:0000256" key="7">
    <source>
        <dbReference type="PROSITE-ProRule" id="PRU00339"/>
    </source>
</evidence>
<feature type="domain" description="Protein kinase" evidence="10">
    <location>
        <begin position="12"/>
        <end position="268"/>
    </location>
</feature>
<dbReference type="InterPro" id="IPR017441">
    <property type="entry name" value="Protein_kinase_ATP_BS"/>
</dbReference>
<dbReference type="Pfam" id="PF14559">
    <property type="entry name" value="TPR_19"/>
    <property type="match status" value="1"/>
</dbReference>
<dbReference type="SUPFAM" id="SSF48452">
    <property type="entry name" value="TPR-like"/>
    <property type="match status" value="2"/>
</dbReference>
<keyword evidence="3" id="KW-0808">Transferase</keyword>
<proteinExistence type="predicted"/>
<dbReference type="GO" id="GO:0004674">
    <property type="term" value="F:protein serine/threonine kinase activity"/>
    <property type="evidence" value="ECO:0007669"/>
    <property type="project" value="UniProtKB-KW"/>
</dbReference>
<dbReference type="PROSITE" id="PS00107">
    <property type="entry name" value="PROTEIN_KINASE_ATP"/>
    <property type="match status" value="1"/>
</dbReference>
<keyword evidence="5 11" id="KW-0418">Kinase</keyword>
<dbReference type="InterPro" id="IPR011009">
    <property type="entry name" value="Kinase-like_dom_sf"/>
</dbReference>
<dbReference type="PROSITE" id="PS50011">
    <property type="entry name" value="PROTEIN_KINASE_DOM"/>
    <property type="match status" value="1"/>
</dbReference>
<keyword evidence="9" id="KW-0812">Transmembrane</keyword>
<dbReference type="Gene3D" id="3.30.200.20">
    <property type="entry name" value="Phosphorylase Kinase, domain 1"/>
    <property type="match status" value="1"/>
</dbReference>
<evidence type="ECO:0000256" key="1">
    <source>
        <dbReference type="ARBA" id="ARBA00012513"/>
    </source>
</evidence>
<evidence type="ECO:0000259" key="10">
    <source>
        <dbReference type="PROSITE" id="PS50011"/>
    </source>
</evidence>
<dbReference type="SUPFAM" id="SSF56112">
    <property type="entry name" value="Protein kinase-like (PK-like)"/>
    <property type="match status" value="1"/>
</dbReference>
<evidence type="ECO:0000313" key="13">
    <source>
        <dbReference type="Proteomes" id="UP000521676"/>
    </source>
</evidence>
<feature type="repeat" description="TPR" evidence="7">
    <location>
        <begin position="638"/>
        <end position="671"/>
    </location>
</feature>
<dbReference type="PROSITE" id="PS00108">
    <property type="entry name" value="PROTEIN_KINASE_ST"/>
    <property type="match status" value="1"/>
</dbReference>
<feature type="repeat" description="TPR" evidence="7">
    <location>
        <begin position="672"/>
        <end position="705"/>
    </location>
</feature>
<dbReference type="InterPro" id="IPR000719">
    <property type="entry name" value="Prot_kinase_dom"/>
</dbReference>
<evidence type="ECO:0000256" key="9">
    <source>
        <dbReference type="SAM" id="Phobius"/>
    </source>
</evidence>
<feature type="repeat" description="TPR" evidence="7">
    <location>
        <begin position="504"/>
        <end position="537"/>
    </location>
</feature>
<keyword evidence="9" id="KW-0472">Membrane</keyword>
<dbReference type="Gene3D" id="1.25.40.10">
    <property type="entry name" value="Tetratricopeptide repeat domain"/>
    <property type="match status" value="3"/>
</dbReference>
<dbReference type="InterPro" id="IPR008271">
    <property type="entry name" value="Ser/Thr_kinase_AS"/>
</dbReference>
<dbReference type="Pfam" id="PF13432">
    <property type="entry name" value="TPR_16"/>
    <property type="match status" value="1"/>
</dbReference>
<dbReference type="Pfam" id="PF13414">
    <property type="entry name" value="TPR_11"/>
    <property type="match status" value="1"/>
</dbReference>
<keyword evidence="7" id="KW-0802">TPR repeat</keyword>
<feature type="binding site" evidence="8">
    <location>
        <position position="41"/>
    </location>
    <ligand>
        <name>ATP</name>
        <dbReference type="ChEBI" id="CHEBI:30616"/>
    </ligand>
</feature>
<dbReference type="Proteomes" id="UP001431572">
    <property type="component" value="Chromosome 2"/>
</dbReference>
<dbReference type="RefSeq" id="WP_341471726.1">
    <property type="nucleotide sequence ID" value="NZ_CP128400.1"/>
</dbReference>
<feature type="repeat" description="TPR" evidence="7">
    <location>
        <begin position="751"/>
        <end position="784"/>
    </location>
</feature>
<evidence type="ECO:0000313" key="11">
    <source>
        <dbReference type="EMBL" id="NWJ47949.1"/>
    </source>
</evidence>
<evidence type="ECO:0000256" key="4">
    <source>
        <dbReference type="ARBA" id="ARBA00022741"/>
    </source>
</evidence>
<dbReference type="InterPro" id="IPR011990">
    <property type="entry name" value="TPR-like_helical_dom_sf"/>
</dbReference>
<keyword evidence="6 8" id="KW-0067">ATP-binding</keyword>
<dbReference type="FunFam" id="1.10.510.10:FF:000021">
    <property type="entry name" value="Serine/threonine protein kinase"/>
    <property type="match status" value="1"/>
</dbReference>
<evidence type="ECO:0000256" key="8">
    <source>
        <dbReference type="PROSITE-ProRule" id="PRU10141"/>
    </source>
</evidence>
<dbReference type="Proteomes" id="UP000521676">
    <property type="component" value="Unassembled WGS sequence"/>
</dbReference>
<organism evidence="11 13">
    <name type="scientific">Candidatus Chlorohelix allophototropha</name>
    <dbReference type="NCBI Taxonomy" id="3003348"/>
    <lineage>
        <taxon>Bacteria</taxon>
        <taxon>Bacillati</taxon>
        <taxon>Chloroflexota</taxon>
        <taxon>Chloroflexia</taxon>
        <taxon>Candidatus Chloroheliales</taxon>
        <taxon>Candidatus Chloroheliaceae</taxon>
        <taxon>Candidatus Chlorohelix</taxon>
    </lineage>
</organism>
<keyword evidence="9" id="KW-1133">Transmembrane helix</keyword>
<feature type="repeat" description="TPR" evidence="7">
    <location>
        <begin position="604"/>
        <end position="637"/>
    </location>
</feature>
<dbReference type="AlphaFoldDB" id="A0A8T7M757"/>
<dbReference type="EMBL" id="JACATZ010000003">
    <property type="protein sequence ID" value="NWJ47949.1"/>
    <property type="molecule type" value="Genomic_DNA"/>
</dbReference>
<keyword evidence="4 8" id="KW-0547">Nucleotide-binding</keyword>
<dbReference type="Pfam" id="PF00069">
    <property type="entry name" value="Pkinase"/>
    <property type="match status" value="1"/>
</dbReference>
<keyword evidence="2" id="KW-0723">Serine/threonine-protein kinase</keyword>
<dbReference type="CDD" id="cd14014">
    <property type="entry name" value="STKc_PknB_like"/>
    <property type="match status" value="1"/>
</dbReference>
<dbReference type="InterPro" id="IPR019734">
    <property type="entry name" value="TPR_rpt"/>
</dbReference>
<dbReference type="SMART" id="SM00028">
    <property type="entry name" value="TPR"/>
    <property type="match status" value="7"/>
</dbReference>
<dbReference type="SMART" id="SM00220">
    <property type="entry name" value="S_TKc"/>
    <property type="match status" value="1"/>
</dbReference>
<feature type="transmembrane region" description="Helical" evidence="9">
    <location>
        <begin position="361"/>
        <end position="384"/>
    </location>
</feature>
<evidence type="ECO:0000256" key="6">
    <source>
        <dbReference type="ARBA" id="ARBA00022840"/>
    </source>
</evidence>
<evidence type="ECO:0000256" key="3">
    <source>
        <dbReference type="ARBA" id="ARBA00022679"/>
    </source>
</evidence>
<dbReference type="GO" id="GO:0005524">
    <property type="term" value="F:ATP binding"/>
    <property type="evidence" value="ECO:0007669"/>
    <property type="project" value="UniProtKB-UniRule"/>
</dbReference>
<keyword evidence="14" id="KW-1185">Reference proteome</keyword>
<dbReference type="EC" id="2.7.11.1" evidence="1"/>
<protein>
    <recommendedName>
        <fullName evidence="1">non-specific serine/threonine protein kinase</fullName>
        <ecNumber evidence="1">2.7.11.1</ecNumber>
    </recommendedName>
</protein>
<evidence type="ECO:0000313" key="12">
    <source>
        <dbReference type="EMBL" id="WJW69854.1"/>
    </source>
</evidence>
<reference evidence="11 13" key="1">
    <citation type="submission" date="2020-06" db="EMBL/GenBank/DDBJ databases">
        <title>Anoxygenic phototrophic Chloroflexota member uses a Type I reaction center.</title>
        <authorList>
            <person name="Tsuji J.M."/>
            <person name="Shaw N.A."/>
            <person name="Nagashima S."/>
            <person name="Venkiteswaran J."/>
            <person name="Schiff S.L."/>
            <person name="Hanada S."/>
            <person name="Tank M."/>
            <person name="Neufeld J.D."/>
        </authorList>
    </citation>
    <scope>NUCLEOTIDE SEQUENCE [LARGE SCALE GENOMIC DNA]</scope>
    <source>
        <strain evidence="11">L227-S17</strain>
    </source>
</reference>
<evidence type="ECO:0000313" key="14">
    <source>
        <dbReference type="Proteomes" id="UP001431572"/>
    </source>
</evidence>
<name>A0A8T7M757_9CHLR</name>
<evidence type="ECO:0000256" key="2">
    <source>
        <dbReference type="ARBA" id="ARBA00022527"/>
    </source>
</evidence>
<dbReference type="EMBL" id="CP128400">
    <property type="protein sequence ID" value="WJW69854.1"/>
    <property type="molecule type" value="Genomic_DNA"/>
</dbReference>
<evidence type="ECO:0000256" key="5">
    <source>
        <dbReference type="ARBA" id="ARBA00022777"/>
    </source>
</evidence>
<sequence length="834" mass="90898">MAAGEIKQIGQYEIKGVLGRGGMATVYRAYQPSLDREVAIKVMSSQFSGDTTFQERFRREARAIGILRHPNILAVYDFGQEGATPYLITELMEGKTLRERMGNPLDLKVTNRIITQIADALDYAHSHGFVHRDVKPSNILLGDNNRAVLSDFGIVKLMEDTSSLTGTGMSIGTPDYMSPEQGSGEPLDGRSDQYSLGVILYEMLTGKTPFHGDTPLNVLMAHINRPLPNPRQLNPNLSPQIVEVLGKALAKKKEGRFQTTGDFARAFEQAINAPVVSTGMPTMVVPPGRPTTPAIPQSAQTEIAPFAIPTQQGGYYQPNLASASTEMRPFNAPPVNYATLPVNAYATGQQPTAPSKKSSGLVVTLGIIGTLAVAAVIALVVLVITNGNKPTPTPVANVTTTSTGTTVSTTVTTSATTTASITATTPATTIADPATTQVQSLTGKLYAGQADFKTTADGLRKVVAQYPNSWLAYRELGILLYLWNIEGGEVDALQKAISLNEKDARSHAYLAMVYHDGYTYDKALAEATRALELDPNDGNVRAAYSMTLSVAGGDDQRVKSEAQKALDIDKDGLWPRWASFLANQGTIEALDQIDFLIKKFPNMATFYSAKGGNYSDQNDYANAEKWYQQALAIEPRYPYALTGLGWIYYDQDKLDDAVKNFKNALAVNDSYDSSHTGLAYTLNAKGDYDQAIDHLKRAIQINSRSATAYNGLAYSYLLKGDNATDTNLRTQYYNLAIDNADNALKYLATYTDASYNKGRAYYSLKRYKEAEPLLLKAVDKVPDSSLYRITLAYNYFAQGKYAESKAQAQEILKNDPGYAKATKLLDDIKKVTGS</sequence>
<dbReference type="Gene3D" id="1.10.510.10">
    <property type="entry name" value="Transferase(Phosphotransferase) domain 1"/>
    <property type="match status" value="1"/>
</dbReference>
<accession>A0A8T7M757</accession>
<gene>
    <name evidence="11" type="ORF">HXX08_19010</name>
    <name evidence="12" type="ORF">OZ401_003484</name>
</gene>
<dbReference type="PANTHER" id="PTHR43289:SF6">
    <property type="entry name" value="SERINE_THREONINE-PROTEIN KINASE NEKL-3"/>
    <property type="match status" value="1"/>
</dbReference>
<dbReference type="PANTHER" id="PTHR43289">
    <property type="entry name" value="MITOGEN-ACTIVATED PROTEIN KINASE KINASE KINASE 20-RELATED"/>
    <property type="match status" value="1"/>
</dbReference>
<reference evidence="12" key="2">
    <citation type="journal article" date="2024" name="Nature">
        <title>Anoxygenic phototroph of the Chloroflexota uses a type I reaction centre.</title>
        <authorList>
            <person name="Tsuji J.M."/>
            <person name="Shaw N.A."/>
            <person name="Nagashima S."/>
            <person name="Venkiteswaran J.J."/>
            <person name="Schiff S.L."/>
            <person name="Watanabe T."/>
            <person name="Fukui M."/>
            <person name="Hanada S."/>
            <person name="Tank M."/>
            <person name="Neufeld J.D."/>
        </authorList>
    </citation>
    <scope>NUCLEOTIDE SEQUENCE</scope>
    <source>
        <strain evidence="12">L227-S17</strain>
    </source>
</reference>